<dbReference type="InterPro" id="IPR050313">
    <property type="entry name" value="Carb_Metab_HTH_regulators"/>
</dbReference>
<dbReference type="PROSITE" id="PS51000">
    <property type="entry name" value="HTH_DEOR_2"/>
    <property type="match status" value="1"/>
</dbReference>
<name>A0ABU9FVH8_9VIBR</name>
<accession>A0ABU9FVH8</accession>
<dbReference type="Pfam" id="PF00455">
    <property type="entry name" value="DeoRC"/>
    <property type="match status" value="1"/>
</dbReference>
<comment type="caution">
    <text evidence="6">The sequence shown here is derived from an EMBL/GenBank/DDBJ whole genome shotgun (WGS) entry which is preliminary data.</text>
</comment>
<dbReference type="PANTHER" id="PTHR30363">
    <property type="entry name" value="HTH-TYPE TRANSCRIPTIONAL REGULATOR SRLR-RELATED"/>
    <property type="match status" value="1"/>
</dbReference>
<dbReference type="InterPro" id="IPR036390">
    <property type="entry name" value="WH_DNA-bd_sf"/>
</dbReference>
<feature type="domain" description="HTH deoR-type" evidence="5">
    <location>
        <begin position="3"/>
        <end position="58"/>
    </location>
</feature>
<reference evidence="6 7" key="1">
    <citation type="submission" date="2024-02" db="EMBL/GenBank/DDBJ databases">
        <title>Bacteria isolated from the canopy kelp, Nereocystis luetkeana.</title>
        <authorList>
            <person name="Pfister C.A."/>
            <person name="Younker I.T."/>
            <person name="Light S.H."/>
        </authorList>
    </citation>
    <scope>NUCLEOTIDE SEQUENCE [LARGE SCALE GENOMIC DNA]</scope>
    <source>
        <strain evidence="6 7">TI.1.15</strain>
    </source>
</reference>
<evidence type="ECO:0000313" key="7">
    <source>
        <dbReference type="Proteomes" id="UP001377160"/>
    </source>
</evidence>
<dbReference type="Gene3D" id="1.10.10.10">
    <property type="entry name" value="Winged helix-like DNA-binding domain superfamily/Winged helix DNA-binding domain"/>
    <property type="match status" value="1"/>
</dbReference>
<keyword evidence="1" id="KW-0678">Repressor</keyword>
<dbReference type="GO" id="GO:0003677">
    <property type="term" value="F:DNA binding"/>
    <property type="evidence" value="ECO:0007669"/>
    <property type="project" value="UniProtKB-KW"/>
</dbReference>
<gene>
    <name evidence="6" type="ORF">V8Z71_17170</name>
</gene>
<dbReference type="Gene3D" id="3.40.50.1360">
    <property type="match status" value="1"/>
</dbReference>
<keyword evidence="3 6" id="KW-0238">DNA-binding</keyword>
<evidence type="ECO:0000313" key="6">
    <source>
        <dbReference type="EMBL" id="MEL0610055.1"/>
    </source>
</evidence>
<evidence type="ECO:0000256" key="2">
    <source>
        <dbReference type="ARBA" id="ARBA00023015"/>
    </source>
</evidence>
<dbReference type="Pfam" id="PF08220">
    <property type="entry name" value="HTH_DeoR"/>
    <property type="match status" value="1"/>
</dbReference>
<dbReference type="InterPro" id="IPR014036">
    <property type="entry name" value="DeoR-like_C"/>
</dbReference>
<proteinExistence type="predicted"/>
<dbReference type="RefSeq" id="WP_341635670.1">
    <property type="nucleotide sequence ID" value="NZ_JBANDX010000015.1"/>
</dbReference>
<dbReference type="InterPro" id="IPR018356">
    <property type="entry name" value="Tscrpt_reg_HTH_DeoR_CS"/>
</dbReference>
<keyword evidence="4" id="KW-0804">Transcription</keyword>
<dbReference type="SUPFAM" id="SSF100950">
    <property type="entry name" value="NagB/RpiA/CoA transferase-like"/>
    <property type="match status" value="1"/>
</dbReference>
<dbReference type="PRINTS" id="PR00037">
    <property type="entry name" value="HTHLACR"/>
</dbReference>
<dbReference type="InterPro" id="IPR036388">
    <property type="entry name" value="WH-like_DNA-bd_sf"/>
</dbReference>
<dbReference type="PROSITE" id="PS00894">
    <property type="entry name" value="HTH_DEOR_1"/>
    <property type="match status" value="1"/>
</dbReference>
<evidence type="ECO:0000256" key="3">
    <source>
        <dbReference type="ARBA" id="ARBA00023125"/>
    </source>
</evidence>
<sequence length="251" mass="27942">MELNHRQKQILATLKANQDVQIDHLAELFAVTTQTIRRDVNHLCEQGLARRVHGGVSLPTTLTNTSYRFRAGVESETKDSIAMAVANAIPEGSTVMMGIGTTVTRIAQYLLAKPALRVITNNLQVARILEANEQIEVYLAGGLFRREHQDMVGSSVVHFFSDFEADIGICGCGSVTDSHFAMEHEQIEADLSKSIIKNSRESWLVADASKWGRFASLKVVSLDDFDRIYTNNSDLPSELSEYFVEDNKTHI</sequence>
<dbReference type="SMART" id="SM01134">
    <property type="entry name" value="DeoRC"/>
    <property type="match status" value="1"/>
</dbReference>
<keyword evidence="7" id="KW-1185">Reference proteome</keyword>
<dbReference type="SMART" id="SM00420">
    <property type="entry name" value="HTH_DEOR"/>
    <property type="match status" value="1"/>
</dbReference>
<dbReference type="SUPFAM" id="SSF46785">
    <property type="entry name" value="Winged helix' DNA-binding domain"/>
    <property type="match status" value="1"/>
</dbReference>
<keyword evidence="2" id="KW-0805">Transcription regulation</keyword>
<dbReference type="InterPro" id="IPR001034">
    <property type="entry name" value="DeoR_HTH"/>
</dbReference>
<evidence type="ECO:0000256" key="4">
    <source>
        <dbReference type="ARBA" id="ARBA00023163"/>
    </source>
</evidence>
<evidence type="ECO:0000259" key="5">
    <source>
        <dbReference type="PROSITE" id="PS51000"/>
    </source>
</evidence>
<evidence type="ECO:0000256" key="1">
    <source>
        <dbReference type="ARBA" id="ARBA00022491"/>
    </source>
</evidence>
<dbReference type="Proteomes" id="UP001377160">
    <property type="component" value="Unassembled WGS sequence"/>
</dbReference>
<dbReference type="EMBL" id="JBANDX010000015">
    <property type="protein sequence ID" value="MEL0610055.1"/>
    <property type="molecule type" value="Genomic_DNA"/>
</dbReference>
<organism evidence="6 7">
    <name type="scientific">Vibrio echinoideorum</name>
    <dbReference type="NCBI Taxonomy" id="2100116"/>
    <lineage>
        <taxon>Bacteria</taxon>
        <taxon>Pseudomonadati</taxon>
        <taxon>Pseudomonadota</taxon>
        <taxon>Gammaproteobacteria</taxon>
        <taxon>Vibrionales</taxon>
        <taxon>Vibrionaceae</taxon>
        <taxon>Vibrio</taxon>
    </lineage>
</organism>
<dbReference type="PANTHER" id="PTHR30363:SF4">
    <property type="entry name" value="GLYCEROL-3-PHOSPHATE REGULON REPRESSOR"/>
    <property type="match status" value="1"/>
</dbReference>
<dbReference type="InterPro" id="IPR037171">
    <property type="entry name" value="NagB/RpiA_transferase-like"/>
</dbReference>
<protein>
    <submittedName>
        <fullName evidence="6">DeoR/GlpR family DNA-binding transcription regulator</fullName>
    </submittedName>
</protein>